<feature type="disulfide bond" evidence="11">
    <location>
        <begin position="2012"/>
        <end position="2030"/>
    </location>
</feature>
<dbReference type="Pfam" id="PF00057">
    <property type="entry name" value="Ldl_recept_a"/>
    <property type="match status" value="5"/>
</dbReference>
<feature type="domain" description="Peptidase S1" evidence="14">
    <location>
        <begin position="2185"/>
        <end position="2430"/>
    </location>
</feature>
<dbReference type="Pfam" id="PF00089">
    <property type="entry name" value="Trypsin"/>
    <property type="match status" value="1"/>
</dbReference>
<feature type="compositionally biased region" description="Low complexity" evidence="13">
    <location>
        <begin position="172"/>
        <end position="182"/>
    </location>
</feature>
<feature type="region of interest" description="Disordered" evidence="13">
    <location>
        <begin position="1128"/>
        <end position="1167"/>
    </location>
</feature>
<dbReference type="InterPro" id="IPR009003">
    <property type="entry name" value="Peptidase_S1_PA"/>
</dbReference>
<evidence type="ECO:0000256" key="1">
    <source>
        <dbReference type="ARBA" id="ARBA00004167"/>
    </source>
</evidence>
<sequence>MLVGQGGDLRANIEGLLKKFRVTKENEKESEIFTLANLDNGCIRKFIVKKVDESAFLASINNKTKEDSKSLTDENENTAVPEGEEDVGDGCLLVPPACPTRHQHDGGKSPGLANGSVKSLERNSSSKLGIGCDNDSDDSMPGDEKDDKDDPGVVNPAFFSEDDDDLGRGDGSTTSARSSTEPSPSPSPKHNFSMSPRPSPRHSPVSHRSGNLSHRSSVSSVRKGILKKSGSSSTINMEMVNLGLQNAAIAAGNAANLNGYHRARFTDPYDDNYVPIDTHRFVGSSEENNYVAQQKSVGGHRVKFILETGKPDHVHGSYDDIRIEKMERERIERIESSPQTVHGMPELTISHTHSEPTHKDTSSVQSSLASSRKAAQPQGSPHSCNLLSKTSPPLPDCFSPVNTSSALPVDSTLSLDNEITSVNRSPPLVAHNRPEMNLERNGQPSEENQNTCKAREKNEDVDKGKMTTKQAQWQELRALLVQDLANFRMGRGYLMAKELEEKIAAFCHNSVISQMKILRYLRLRERQRVSSHPSIVQDEEYKHSPDTSKERWRRQRYYGNRNRLSRTNSSTFAAIPHGALTPIPEEQEDECTSDLDDQDKQVNMNFKDTGVMISKKLDDTEDTRTTKTNEKTIPTRRFLKKNEKGQTNPQSISGKAELQISNISHQYLTSDRGKQQNPEEMIIKEAQQEAGSLQNGSSGSCVNEEGGTQKLTPITLNITHVDATQTFLHQLDSPPESQNEYELKHFLEAAQDNEGMTETDNHQSHQKQHNNSLPISVTSTSTTYITNDSITSTVNNKHVSLDNLESDNSSSLKSPSLSTSPRHSRRDGVREIGPPSLTTGPTDYHTWATQVTSGATASGKNLEVTNMTDRGGRRCLLFCAAMLVLTGAVIVAGLYGSGKLKKITDYGQGIQNGGLTGGNGATTSTASPVPQCIQNAIELQFKIDNRSFKPEMADSNSDNFKALATALETKLKDVILGKDIRYNGKAEIVLKMMKFEPNNILTFAIGWYYYNPEESNNLTPPLNAKVARERLLRHVTDGGGYLTQDYHIPPDSIVADCLLDKCLYMKDICSHSCEFDHKNLSFNCSCPPNFKRHNSTYCVSSDEDKVLTIEEIVKKAGNAAVLVDIRSETIKTEKPPESGEEDPKPDSGADHSNATVEGVPVASNTTINGTVEGVPVASNTTVNATLEGIPVASNATVEGIPVASNATVEGMPVASNITINGTAVIETESGNGTHVVSTPQADNTTVVVGANVTINATDTVNLTNITTTGDITNITDTVSGSGLINVTDTNDGTVISNVTDVVHTTDSVSDDKGNNVTEFTSTVDVNSTTEAVVTLSTNVTESPVVITNVTEVSNTTITPETSTSVTGVESSTATSITTTTSHTSVEENEQTVETETVVDESSTEVNTTSHDTTVLTSSESTPTSENITAGSIPEKPAETTTVSPDSDTSRNQTADTTTETTVNGTVSEAVTEGHPVNITSETQQTEMEDVTADTPPVVEQTNTTKAANESVNGETLIEVGTGEKIPRPSPVNINSSFPEIYVSPGTRLEDIVSFTNVSGKTGLFLDLSAIRPGDSPGDVRLQDMEEPDHPDIDISAHTSPANDTKGTDGESDTAVLVGDPHLDPSDSASDSEVSTQGKEGIEKIHSDTIPETTTSSTTPTTTQAPTTQKPVVIVTASDSKIADKNDEATDEEEDKRMVVTVVAYPNEENPIPANKTPPPVRTTTTTTSTTTTTPTTTTTNSNATSTLQPPDDHKETASHEPQDEDKKEGSQVEQPDTSQIGIFGTIFDASGDLGIMVGNTSTTTTGSSSLPTTNTSELSSSPATTSVTAPVLLNTTAQGISETSRNASVSREPSDDSELVWKFNKDVDATTAASPTLPRIRCKEDEVECVNGTSTLGHCIPRSARCNSVPDCSDGSDEQDCKDNNCFGNFQCQDGDCIERLYVCDGITNCHDGDDELSCDKWECREDEFRCGGEDPAPCLPLWMQCDGQPDCADHSDEVNCTETCRASEFRCAEGWCIPKARTCDGRLDCHGGEDEKECGWCGLDEWECNVGGCVPIFRLCDGLRHCQDGSDEWHCVRIENTTRQLEVRSEKNRWMVVCGEGWTSQWSDRVCQQIGAGSSLSTELRRVVEAVPRPRVQLAQKAATHTHTALQYFLKDECSSDTLVHLSCDEHKCGHWKASDDGHLDGGIEMSAEAGVWPSLALLLKTHPNSNDTHTRGQSCTATIVAPSWVLAAYSCLAAKDGGLVPATWAVVSGVSSPAASTQFHHVRKMVHYPGVVRTGGLWAGDAVLLRLSSPLEMNRNTQPVCLPDSPPPPTANCVIAGWNRLHHGIGGESQFLHHLPEPLLPMDSCNTTHYPGRLNPSHTCVEFNDTQHSPCHGDEGSPLMCQTESGVWRLEGLLTYHARCGLAQHPSIFTALHALQPWLSSTIGTPLVTTTTTAVVTTSTTSTTPSTTSTTTTTMSSTTTPTTTSTTTTTTPGPPSVGAEAGSNTTDLKEWLPPVSSPGNAPL</sequence>
<dbReference type="GO" id="GO:0016192">
    <property type="term" value="P:vesicle-mediated transport"/>
    <property type="evidence" value="ECO:0007669"/>
    <property type="project" value="UniProtKB-ARBA"/>
</dbReference>
<name>A0AAE1QJ65_9EUCA</name>
<evidence type="ECO:0000256" key="7">
    <source>
        <dbReference type="ARBA" id="ARBA00022825"/>
    </source>
</evidence>
<evidence type="ECO:0000313" key="17">
    <source>
        <dbReference type="Proteomes" id="UP001292094"/>
    </source>
</evidence>
<feature type="compositionally biased region" description="Basic and acidic residues" evidence="13">
    <location>
        <begin position="539"/>
        <end position="550"/>
    </location>
</feature>
<keyword evidence="5" id="KW-0677">Repeat</keyword>
<feature type="disulfide bond" evidence="11">
    <location>
        <begin position="1906"/>
        <end position="1921"/>
    </location>
</feature>
<feature type="compositionally biased region" description="Low complexity" evidence="13">
    <location>
        <begin position="1722"/>
        <end position="1746"/>
    </location>
</feature>
<keyword evidence="17" id="KW-1185">Reference proteome</keyword>
<dbReference type="Gene3D" id="4.10.400.10">
    <property type="entry name" value="Low-density Lipoprotein Receptor"/>
    <property type="match status" value="5"/>
</dbReference>
<dbReference type="InterPro" id="IPR043504">
    <property type="entry name" value="Peptidase_S1_PA_chymotrypsin"/>
</dbReference>
<evidence type="ECO:0000256" key="2">
    <source>
        <dbReference type="ARBA" id="ARBA00004308"/>
    </source>
</evidence>
<keyword evidence="10 11" id="KW-1015">Disulfide bond</keyword>
<feature type="compositionally biased region" description="Basic and acidic residues" evidence="13">
    <location>
        <begin position="453"/>
        <end position="465"/>
    </location>
</feature>
<feature type="region of interest" description="Disordered" evidence="13">
    <location>
        <begin position="1568"/>
        <end position="1668"/>
    </location>
</feature>
<dbReference type="PROSITE" id="PS01209">
    <property type="entry name" value="LDLRA_1"/>
    <property type="match status" value="4"/>
</dbReference>
<feature type="compositionally biased region" description="Polar residues" evidence="13">
    <location>
        <begin position="1438"/>
        <end position="1452"/>
    </location>
</feature>
<dbReference type="GO" id="GO:0006508">
    <property type="term" value="P:proteolysis"/>
    <property type="evidence" value="ECO:0007669"/>
    <property type="project" value="UniProtKB-KW"/>
</dbReference>
<evidence type="ECO:0000259" key="14">
    <source>
        <dbReference type="PROSITE" id="PS50240"/>
    </source>
</evidence>
<comment type="caution">
    <text evidence="16">The sequence shown here is derived from an EMBL/GenBank/DDBJ whole genome shotgun (WGS) entry which is preliminary data.</text>
</comment>
<gene>
    <name evidence="16" type="ORF">Pmani_002148</name>
</gene>
<dbReference type="SUPFAM" id="SSF57424">
    <property type="entry name" value="LDL receptor-like module"/>
    <property type="match status" value="5"/>
</dbReference>
<dbReference type="InterPro" id="IPR050685">
    <property type="entry name" value="LDLR"/>
</dbReference>
<feature type="region of interest" description="Disordered" evidence="13">
    <location>
        <begin position="418"/>
        <end position="466"/>
    </location>
</feature>
<evidence type="ECO:0000256" key="4">
    <source>
        <dbReference type="ARBA" id="ARBA00022692"/>
    </source>
</evidence>
<dbReference type="InterPro" id="IPR036772">
    <property type="entry name" value="SRCR-like_dom_sf"/>
</dbReference>
<feature type="region of interest" description="Disordered" evidence="13">
    <location>
        <begin position="1357"/>
        <end position="1492"/>
    </location>
</feature>
<feature type="disulfide bond" evidence="11">
    <location>
        <begin position="2024"/>
        <end position="2039"/>
    </location>
</feature>
<evidence type="ECO:0000256" key="10">
    <source>
        <dbReference type="ARBA" id="ARBA00023157"/>
    </source>
</evidence>
<dbReference type="Gene3D" id="2.40.10.10">
    <property type="entry name" value="Trypsin-like serine proteases"/>
    <property type="match status" value="1"/>
</dbReference>
<proteinExistence type="predicted"/>
<dbReference type="GO" id="GO:0012505">
    <property type="term" value="C:endomembrane system"/>
    <property type="evidence" value="ECO:0007669"/>
    <property type="project" value="UniProtKB-SubCell"/>
</dbReference>
<feature type="compositionally biased region" description="Low complexity" evidence="13">
    <location>
        <begin position="1357"/>
        <end position="1383"/>
    </location>
</feature>
<feature type="compositionally biased region" description="Polar residues" evidence="13">
    <location>
        <begin position="1626"/>
        <end position="1637"/>
    </location>
</feature>
<keyword evidence="9" id="KW-0472">Membrane</keyword>
<feature type="compositionally biased region" description="Polar residues" evidence="13">
    <location>
        <begin position="1410"/>
        <end position="1429"/>
    </location>
</feature>
<feature type="compositionally biased region" description="Basic and acidic residues" evidence="13">
    <location>
        <begin position="352"/>
        <end position="361"/>
    </location>
</feature>
<dbReference type="SMART" id="SM00020">
    <property type="entry name" value="Tryp_SPc"/>
    <property type="match status" value="1"/>
</dbReference>
<dbReference type="InterPro" id="IPR036055">
    <property type="entry name" value="LDL_receptor-like_sf"/>
</dbReference>
<feature type="compositionally biased region" description="Low complexity" evidence="13">
    <location>
        <begin position="801"/>
        <end position="821"/>
    </location>
</feature>
<keyword evidence="8" id="KW-1133">Transmembrane helix</keyword>
<comment type="caution">
    <text evidence="12">Lacks conserved residue(s) required for the propagation of feature annotation.</text>
</comment>
<keyword evidence="6" id="KW-0378">Hydrolase</keyword>
<feature type="compositionally biased region" description="Low complexity" evidence="13">
    <location>
        <begin position="2443"/>
        <end position="2477"/>
    </location>
</feature>
<feature type="compositionally biased region" description="Low complexity" evidence="13">
    <location>
        <begin position="1453"/>
        <end position="1465"/>
    </location>
</feature>
<feature type="compositionally biased region" description="Polar residues" evidence="13">
    <location>
        <begin position="377"/>
        <end position="388"/>
    </location>
</feature>
<keyword evidence="4" id="KW-0812">Transmembrane</keyword>
<feature type="compositionally biased region" description="Polar residues" evidence="13">
    <location>
        <begin position="440"/>
        <end position="452"/>
    </location>
</feature>
<dbReference type="InterPro" id="IPR002172">
    <property type="entry name" value="LDrepeatLR_classA_rpt"/>
</dbReference>
<keyword evidence="7" id="KW-0720">Serine protease</keyword>
<dbReference type="PRINTS" id="PR00261">
    <property type="entry name" value="LDLRECEPTOR"/>
</dbReference>
<feature type="region of interest" description="Disordered" evidence="13">
    <location>
        <begin position="350"/>
        <end position="388"/>
    </location>
</feature>
<evidence type="ECO:0000259" key="15">
    <source>
        <dbReference type="PROSITE" id="PS50287"/>
    </source>
</evidence>
<dbReference type="Proteomes" id="UP001292094">
    <property type="component" value="Unassembled WGS sequence"/>
</dbReference>
<evidence type="ECO:0000313" key="16">
    <source>
        <dbReference type="EMBL" id="KAK4327385.1"/>
    </source>
</evidence>
<dbReference type="GO" id="GO:0004252">
    <property type="term" value="F:serine-type endopeptidase activity"/>
    <property type="evidence" value="ECO:0007669"/>
    <property type="project" value="InterPro"/>
</dbReference>
<feature type="compositionally biased region" description="Basic and acidic residues" evidence="13">
    <location>
        <begin position="1580"/>
        <end position="1594"/>
    </location>
</feature>
<feature type="compositionally biased region" description="Polar residues" evidence="13">
    <location>
        <begin position="210"/>
        <end position="220"/>
    </location>
</feature>
<feature type="domain" description="SRCR" evidence="15">
    <location>
        <begin position="2058"/>
        <end position="2170"/>
    </location>
</feature>
<dbReference type="SUPFAM" id="SSF56487">
    <property type="entry name" value="SRCR-like"/>
    <property type="match status" value="1"/>
</dbReference>
<dbReference type="SUPFAM" id="SSF50494">
    <property type="entry name" value="Trypsin-like serine proteases"/>
    <property type="match status" value="1"/>
</dbReference>
<feature type="disulfide bond" evidence="11">
    <location>
        <begin position="1944"/>
        <end position="1959"/>
    </location>
</feature>
<feature type="region of interest" description="Disordered" evidence="13">
    <location>
        <begin position="2443"/>
        <end position="2509"/>
    </location>
</feature>
<feature type="region of interest" description="Disordered" evidence="13">
    <location>
        <begin position="65"/>
        <end position="231"/>
    </location>
</feature>
<evidence type="ECO:0000256" key="8">
    <source>
        <dbReference type="ARBA" id="ARBA00022989"/>
    </source>
</evidence>
<feature type="compositionally biased region" description="Polar residues" evidence="13">
    <location>
        <begin position="1833"/>
        <end position="1851"/>
    </location>
</feature>
<dbReference type="CDD" id="cd00112">
    <property type="entry name" value="LDLa"/>
    <property type="match status" value="5"/>
</dbReference>
<evidence type="ECO:0000256" key="12">
    <source>
        <dbReference type="PROSITE-ProRule" id="PRU00196"/>
    </source>
</evidence>
<feature type="compositionally biased region" description="Acidic residues" evidence="13">
    <location>
        <begin position="1386"/>
        <end position="1402"/>
    </location>
</feature>
<feature type="region of interest" description="Disordered" evidence="13">
    <location>
        <begin position="801"/>
        <end position="844"/>
    </location>
</feature>
<evidence type="ECO:0000256" key="3">
    <source>
        <dbReference type="ARBA" id="ARBA00022670"/>
    </source>
</evidence>
<dbReference type="InterPro" id="IPR023415">
    <property type="entry name" value="LDLR_class-A_CS"/>
</dbReference>
<comment type="subcellular location">
    <subcellularLocation>
        <location evidence="2">Endomembrane system</location>
    </subcellularLocation>
    <subcellularLocation>
        <location evidence="1">Membrane</location>
        <topology evidence="1">Single-pass membrane protein</topology>
    </subcellularLocation>
</comment>
<dbReference type="PANTHER" id="PTHR24270">
    <property type="entry name" value="LOW-DENSITY LIPOPROTEIN RECEPTOR-RELATED"/>
    <property type="match status" value="1"/>
</dbReference>
<feature type="region of interest" description="Disordered" evidence="13">
    <location>
        <begin position="1798"/>
        <end position="1857"/>
    </location>
</feature>
<feature type="compositionally biased region" description="Low complexity" evidence="13">
    <location>
        <begin position="1800"/>
        <end position="1831"/>
    </location>
</feature>
<dbReference type="PANTHER" id="PTHR24270:SF62">
    <property type="entry name" value="LOW-DENSITY LIPOPROTEIN RECEPTOR-RELATED PROTEIN 2"/>
    <property type="match status" value="1"/>
</dbReference>
<reference evidence="16" key="1">
    <citation type="submission" date="2023-11" db="EMBL/GenBank/DDBJ databases">
        <title>Genome assemblies of two species of porcelain crab, Petrolisthes cinctipes and Petrolisthes manimaculis (Anomura: Porcellanidae).</title>
        <authorList>
            <person name="Angst P."/>
        </authorList>
    </citation>
    <scope>NUCLEOTIDE SEQUENCE</scope>
    <source>
        <strain evidence="16">PB745_02</strain>
        <tissue evidence="16">Gill</tissue>
    </source>
</reference>
<dbReference type="PROSITE" id="PS50287">
    <property type="entry name" value="SRCR_2"/>
    <property type="match status" value="1"/>
</dbReference>
<dbReference type="PROSITE" id="PS50240">
    <property type="entry name" value="TRYPSIN_DOM"/>
    <property type="match status" value="1"/>
</dbReference>
<feature type="disulfide bond" evidence="11">
    <location>
        <begin position="1986"/>
        <end position="2001"/>
    </location>
</feature>
<dbReference type="InterPro" id="IPR001190">
    <property type="entry name" value="SRCR"/>
</dbReference>
<evidence type="ECO:0000256" key="6">
    <source>
        <dbReference type="ARBA" id="ARBA00022801"/>
    </source>
</evidence>
<feature type="compositionally biased region" description="Low complexity" evidence="13">
    <location>
        <begin position="1652"/>
        <end position="1668"/>
    </location>
</feature>
<feature type="compositionally biased region" description="Basic and acidic residues" evidence="13">
    <location>
        <begin position="142"/>
        <end position="151"/>
    </location>
</feature>
<evidence type="ECO:0000256" key="5">
    <source>
        <dbReference type="ARBA" id="ARBA00022737"/>
    </source>
</evidence>
<feature type="disulfide bond" evidence="11">
    <location>
        <begin position="2042"/>
        <end position="2054"/>
    </location>
</feature>
<dbReference type="SMART" id="SM00192">
    <property type="entry name" value="LDLa"/>
    <property type="match status" value="5"/>
</dbReference>
<dbReference type="Pfam" id="PF15494">
    <property type="entry name" value="SRCR_2"/>
    <property type="match status" value="1"/>
</dbReference>
<feature type="disulfide bond" evidence="11">
    <location>
        <begin position="1932"/>
        <end position="1950"/>
    </location>
</feature>
<feature type="disulfide bond" evidence="11">
    <location>
        <begin position="2005"/>
        <end position="2017"/>
    </location>
</feature>
<dbReference type="EMBL" id="JAWZYT010000152">
    <property type="protein sequence ID" value="KAK4327385.1"/>
    <property type="molecule type" value="Genomic_DNA"/>
</dbReference>
<organism evidence="16 17">
    <name type="scientific">Petrolisthes manimaculis</name>
    <dbReference type="NCBI Taxonomy" id="1843537"/>
    <lineage>
        <taxon>Eukaryota</taxon>
        <taxon>Metazoa</taxon>
        <taxon>Ecdysozoa</taxon>
        <taxon>Arthropoda</taxon>
        <taxon>Crustacea</taxon>
        <taxon>Multicrustacea</taxon>
        <taxon>Malacostraca</taxon>
        <taxon>Eumalacostraca</taxon>
        <taxon>Eucarida</taxon>
        <taxon>Decapoda</taxon>
        <taxon>Pleocyemata</taxon>
        <taxon>Anomura</taxon>
        <taxon>Galatheoidea</taxon>
        <taxon>Porcellanidae</taxon>
        <taxon>Petrolisthes</taxon>
    </lineage>
</organism>
<feature type="disulfide bond" evidence="11">
    <location>
        <begin position="2061"/>
        <end position="2076"/>
    </location>
</feature>
<feature type="region of interest" description="Disordered" evidence="13">
    <location>
        <begin position="754"/>
        <end position="776"/>
    </location>
</feature>
<dbReference type="GO" id="GO:0005886">
    <property type="term" value="C:plasma membrane"/>
    <property type="evidence" value="ECO:0007669"/>
    <property type="project" value="TreeGrafter"/>
</dbReference>
<keyword evidence="3" id="KW-0645">Protease</keyword>
<feature type="region of interest" description="Disordered" evidence="13">
    <location>
        <begin position="531"/>
        <end position="553"/>
    </location>
</feature>
<protein>
    <submittedName>
        <fullName evidence="16">Uncharacterized protein</fullName>
    </submittedName>
</protein>
<evidence type="ECO:0000256" key="11">
    <source>
        <dbReference type="PROSITE-ProRule" id="PRU00124"/>
    </source>
</evidence>
<evidence type="ECO:0000256" key="13">
    <source>
        <dbReference type="SAM" id="MobiDB-lite"/>
    </source>
</evidence>
<dbReference type="InterPro" id="IPR001254">
    <property type="entry name" value="Trypsin_dom"/>
</dbReference>
<feature type="compositionally biased region" description="Basic and acidic residues" evidence="13">
    <location>
        <begin position="1128"/>
        <end position="1149"/>
    </location>
</feature>
<dbReference type="PROSITE" id="PS50068">
    <property type="entry name" value="LDLRA_2"/>
    <property type="match status" value="5"/>
</dbReference>
<feature type="compositionally biased region" description="Basic and acidic residues" evidence="13">
    <location>
        <begin position="1639"/>
        <end position="1648"/>
    </location>
</feature>
<feature type="disulfide bond" evidence="11">
    <location>
        <begin position="2049"/>
        <end position="2067"/>
    </location>
</feature>
<accession>A0AAE1QJ65</accession>
<feature type="compositionally biased region" description="Basic and acidic residues" evidence="13">
    <location>
        <begin position="1750"/>
        <end position="1770"/>
    </location>
</feature>
<evidence type="ECO:0000256" key="9">
    <source>
        <dbReference type="ARBA" id="ARBA00023136"/>
    </source>
</evidence>
<feature type="region of interest" description="Disordered" evidence="13">
    <location>
        <begin position="1703"/>
        <end position="1779"/>
    </location>
</feature>